<keyword evidence="2" id="KW-1185">Reference proteome</keyword>
<sequence>MTYMKELQSRREPKTYGIVDFDVFTGSTSWEPGSIFSLHEVDPLVAGAMSVSEWLRGWRQRTDILNSDTDEVYEIKPLRSRDKGVEQLQGYLKALRALAPTTSPVFGPPRPRNWRGGTWDPSRYPLVIGGLGGQRTCVIHAWQDPQVQGLIVYDIKCCVRSEPQERPELRPTRVTYVVPEIEQEMRPVFEEMVRQTMPYGEAGSRYAVLASERFFELFVKGAWDRKLDAIHDRYGPRPGPVFRKFMLETTVLQHILSQGAGTFLIVASDYLPREQADRFLELTLTQWKIGVAAGTVGLVAAGAVPLAAEAAVGASWTTSVGLTPTLAAELATGTAVAGNVLPRVATNLPQVAPSLLNGSSRLLEVGVSAASRGVGAQALTRIGEQAGIGLGMLGAFLYVTLPADAAASPAGSPPTVAEVSGVELPLLAPVELLQPVGSNRIGAGSFVRCGGEKYFVPAIVTANAS</sequence>
<gene>
    <name evidence="1" type="ORF">D7193_26375</name>
</gene>
<evidence type="ECO:0000313" key="1">
    <source>
        <dbReference type="EMBL" id="RKN52092.1"/>
    </source>
</evidence>
<dbReference type="AlphaFoldDB" id="A0A3A9ZUX0"/>
<dbReference type="Proteomes" id="UP000279968">
    <property type="component" value="Unassembled WGS sequence"/>
</dbReference>
<accession>A0A3A9ZUX0</accession>
<proteinExistence type="predicted"/>
<evidence type="ECO:0000313" key="2">
    <source>
        <dbReference type="Proteomes" id="UP000279968"/>
    </source>
</evidence>
<comment type="caution">
    <text evidence="1">The sequence shown here is derived from an EMBL/GenBank/DDBJ whole genome shotgun (WGS) entry which is preliminary data.</text>
</comment>
<name>A0A3A9ZUX0_9ACTN</name>
<protein>
    <submittedName>
        <fullName evidence="1">Uncharacterized protein</fullName>
    </submittedName>
</protein>
<reference evidence="1 2" key="1">
    <citation type="journal article" date="2015" name="Int. J. Syst. Evol. Microbiol.">
        <title>Micromonospora costi sp. nov., isolated from a leaf of Costus speciosus.</title>
        <authorList>
            <person name="Thawai C."/>
        </authorList>
    </citation>
    <scope>NUCLEOTIDE SEQUENCE [LARGE SCALE GENOMIC DNA]</scope>
    <source>
        <strain evidence="1 2">CS1-12</strain>
    </source>
</reference>
<organism evidence="1 2">
    <name type="scientific">Micromonospora costi</name>
    <dbReference type="NCBI Taxonomy" id="1530042"/>
    <lineage>
        <taxon>Bacteria</taxon>
        <taxon>Bacillati</taxon>
        <taxon>Actinomycetota</taxon>
        <taxon>Actinomycetes</taxon>
        <taxon>Micromonosporales</taxon>
        <taxon>Micromonosporaceae</taxon>
        <taxon>Micromonospora</taxon>
    </lineage>
</organism>
<dbReference type="EMBL" id="RBAN01000005">
    <property type="protein sequence ID" value="RKN52092.1"/>
    <property type="molecule type" value="Genomic_DNA"/>
</dbReference>